<evidence type="ECO:0000256" key="3">
    <source>
        <dbReference type="ARBA" id="ARBA00022448"/>
    </source>
</evidence>
<sequence length="806" mass="90391">MDAETPRTLRHRKTFPDVPEDISTEDHLAHLNDPNYSFHDAHNRWSQITFEFEEKASIDTPFSSGKSYVSDDLETGSHTEYSRSDSPIVTSKAEVVEEGLLGYFRNHSPYPEVRASVSPTDDPSLPVDTFRAWFLGIIVSTVFTGLNVFFNARAPNIYITGLIVQVIVMPLGKLLEYILPTTIFQLSLPFTSKKFSFTFNPGPFNIKEHVLITVMTTVCLPGPFAYDVVLSLRVNGTPSSRAFQILFTLSSQLFGFALAGFVRRIIVWPSMILWPGALVNCAVWATLHKTYGKREKKHISRLRFFGFAATGAFLYYFIPGYLFTALSVFNWACWIAPQNPIVNALLGTQTGLGMSILTFDWNQISWVGNPLISPWWTQVNIGVGGALFYWLLAPALYFTNTFYSKYLPISAPVGFDNTGFPYDQNRILVNGTFSEELYSQYSPLYLPITFALAYGLTFMACTSAIVHTFLWYRKELVRGFRSTTKIEQDIFYRLNARYKPTPNWWYIVLGVISFFLGIIAIEIDHTGLPIWAYMISLLVAAVYVVPGGIILGTTNQLLPVNVVGEVLGGFMVPGRPLATLLVKFVTSLTEIAHYMKIPTRSIFLAQVISTIITSFLTIGIIDWQFANIADFCSPENTASFTCPNIGVFNTAITIWGGIGWFLFIGAVLPIPFYFAAKRWPTSKFKYVNIPVACVGASVIPPASGINLASWVLVGFIFQYYMRKYHLMWWIRFNYILSAALDAGTLFSVIIIFLALQLPKGGIELNWWGNTVWQNTADAIGLPALLLAPNQTFGPLPHITNAHETDE</sequence>
<dbReference type="GO" id="GO:0015031">
    <property type="term" value="P:protein transport"/>
    <property type="evidence" value="ECO:0007669"/>
    <property type="project" value="UniProtKB-KW"/>
</dbReference>
<evidence type="ECO:0000256" key="8">
    <source>
        <dbReference type="ARBA" id="ARBA00023136"/>
    </source>
</evidence>
<keyword evidence="8 10" id="KW-0472">Membrane</keyword>
<dbReference type="NCBIfam" id="TIGR00727">
    <property type="entry name" value="ISP4_OPT"/>
    <property type="match status" value="1"/>
</dbReference>
<dbReference type="PANTHER" id="PTHR22601">
    <property type="entry name" value="ISP4 LIKE PROTEIN"/>
    <property type="match status" value="1"/>
</dbReference>
<proteinExistence type="inferred from homology"/>
<keyword evidence="3" id="KW-0813">Transport</keyword>
<evidence type="ECO:0000256" key="1">
    <source>
        <dbReference type="ARBA" id="ARBA00004141"/>
    </source>
</evidence>
<dbReference type="InterPro" id="IPR004813">
    <property type="entry name" value="OPT"/>
</dbReference>
<organism evidence="11 12">
    <name type="scientific">Clathrus columnatus</name>
    <dbReference type="NCBI Taxonomy" id="1419009"/>
    <lineage>
        <taxon>Eukaryota</taxon>
        <taxon>Fungi</taxon>
        <taxon>Dikarya</taxon>
        <taxon>Basidiomycota</taxon>
        <taxon>Agaricomycotina</taxon>
        <taxon>Agaricomycetes</taxon>
        <taxon>Phallomycetidae</taxon>
        <taxon>Phallales</taxon>
        <taxon>Clathraceae</taxon>
        <taxon>Clathrus</taxon>
    </lineage>
</organism>
<feature type="transmembrane region" description="Helical" evidence="10">
    <location>
        <begin position="130"/>
        <end position="150"/>
    </location>
</feature>
<keyword evidence="12" id="KW-1185">Reference proteome</keyword>
<feature type="transmembrane region" description="Helical" evidence="10">
    <location>
        <begin position="687"/>
        <end position="720"/>
    </location>
</feature>
<accession>A0AAV5AK65</accession>
<dbReference type="Proteomes" id="UP001050691">
    <property type="component" value="Unassembled WGS sequence"/>
</dbReference>
<evidence type="ECO:0000256" key="10">
    <source>
        <dbReference type="SAM" id="Phobius"/>
    </source>
</evidence>
<evidence type="ECO:0000256" key="7">
    <source>
        <dbReference type="ARBA" id="ARBA00022989"/>
    </source>
</evidence>
<evidence type="ECO:0000256" key="4">
    <source>
        <dbReference type="ARBA" id="ARBA00022692"/>
    </source>
</evidence>
<dbReference type="GO" id="GO:0016020">
    <property type="term" value="C:membrane"/>
    <property type="evidence" value="ECO:0007669"/>
    <property type="project" value="UniProtKB-SubCell"/>
</dbReference>
<feature type="transmembrane region" description="Helical" evidence="10">
    <location>
        <begin position="654"/>
        <end position="675"/>
    </location>
</feature>
<feature type="transmembrane region" description="Helical" evidence="10">
    <location>
        <begin position="602"/>
        <end position="621"/>
    </location>
</feature>
<feature type="transmembrane region" description="Helical" evidence="10">
    <location>
        <begin position="444"/>
        <end position="472"/>
    </location>
</feature>
<feature type="transmembrane region" description="Helical" evidence="10">
    <location>
        <begin position="242"/>
        <end position="266"/>
    </location>
</feature>
<evidence type="ECO:0000313" key="11">
    <source>
        <dbReference type="EMBL" id="GJJ13878.1"/>
    </source>
</evidence>
<feature type="transmembrane region" description="Helical" evidence="10">
    <location>
        <begin position="272"/>
        <end position="292"/>
    </location>
</feature>
<comment type="subcellular location">
    <subcellularLocation>
        <location evidence="1">Membrane</location>
        <topology evidence="1">Multi-pass membrane protein</topology>
    </subcellularLocation>
</comment>
<name>A0AAV5AK65_9AGAM</name>
<feature type="transmembrane region" description="Helical" evidence="10">
    <location>
        <begin position="341"/>
        <end position="359"/>
    </location>
</feature>
<evidence type="ECO:0000256" key="2">
    <source>
        <dbReference type="ARBA" id="ARBA00008807"/>
    </source>
</evidence>
<feature type="transmembrane region" description="Helical" evidence="10">
    <location>
        <begin position="732"/>
        <end position="755"/>
    </location>
</feature>
<keyword evidence="5" id="KW-0571">Peptide transport</keyword>
<keyword evidence="7 10" id="KW-1133">Transmembrane helix</keyword>
<dbReference type="AlphaFoldDB" id="A0AAV5AK65"/>
<feature type="transmembrane region" description="Helical" evidence="10">
    <location>
        <begin position="157"/>
        <end position="179"/>
    </location>
</feature>
<feature type="region of interest" description="Disordered" evidence="9">
    <location>
        <begin position="1"/>
        <end position="20"/>
    </location>
</feature>
<feature type="transmembrane region" description="Helical" evidence="10">
    <location>
        <begin position="210"/>
        <end position="230"/>
    </location>
</feature>
<dbReference type="NCBIfam" id="TIGR00728">
    <property type="entry name" value="OPT_sfam"/>
    <property type="match status" value="1"/>
</dbReference>
<comment type="caution">
    <text evidence="11">The sequence shown here is derived from an EMBL/GenBank/DDBJ whole genome shotgun (WGS) entry which is preliminary data.</text>
</comment>
<keyword evidence="4 10" id="KW-0812">Transmembrane</keyword>
<dbReference type="GO" id="GO:0035673">
    <property type="term" value="F:oligopeptide transmembrane transporter activity"/>
    <property type="evidence" value="ECO:0007669"/>
    <property type="project" value="InterPro"/>
</dbReference>
<feature type="transmembrane region" description="Helical" evidence="10">
    <location>
        <begin position="379"/>
        <end position="398"/>
    </location>
</feature>
<protein>
    <submittedName>
        <fullName evidence="11">Uncharacterized protein</fullName>
    </submittedName>
</protein>
<evidence type="ECO:0000256" key="5">
    <source>
        <dbReference type="ARBA" id="ARBA00022856"/>
    </source>
</evidence>
<feature type="transmembrane region" description="Helical" evidence="10">
    <location>
        <begin position="503"/>
        <end position="523"/>
    </location>
</feature>
<feature type="transmembrane region" description="Helical" evidence="10">
    <location>
        <begin position="529"/>
        <end position="551"/>
    </location>
</feature>
<comment type="similarity">
    <text evidence="2">Belongs to the oligopeptide OPT transporter family.</text>
</comment>
<dbReference type="InterPro" id="IPR004648">
    <property type="entry name" value="Oligpept_transpt"/>
</dbReference>
<gene>
    <name evidence="11" type="ORF">Clacol_008135</name>
</gene>
<dbReference type="Pfam" id="PF03169">
    <property type="entry name" value="OPT"/>
    <property type="match status" value="1"/>
</dbReference>
<evidence type="ECO:0000313" key="12">
    <source>
        <dbReference type="Proteomes" id="UP001050691"/>
    </source>
</evidence>
<reference evidence="11" key="1">
    <citation type="submission" date="2021-10" db="EMBL/GenBank/DDBJ databases">
        <title>De novo Genome Assembly of Clathrus columnatus (Basidiomycota, Fungi) Using Illumina and Nanopore Sequence Data.</title>
        <authorList>
            <person name="Ogiso-Tanaka E."/>
            <person name="Itagaki H."/>
            <person name="Hosoya T."/>
            <person name="Hosaka K."/>
        </authorList>
    </citation>
    <scope>NUCLEOTIDE SEQUENCE</scope>
    <source>
        <strain evidence="11">MO-923</strain>
    </source>
</reference>
<keyword evidence="6" id="KW-0653">Protein transport</keyword>
<feature type="transmembrane region" description="Helical" evidence="10">
    <location>
        <begin position="304"/>
        <end position="329"/>
    </location>
</feature>
<dbReference type="EMBL" id="BPWL01000009">
    <property type="protein sequence ID" value="GJJ13878.1"/>
    <property type="molecule type" value="Genomic_DNA"/>
</dbReference>
<evidence type="ECO:0000256" key="9">
    <source>
        <dbReference type="SAM" id="MobiDB-lite"/>
    </source>
</evidence>
<evidence type="ECO:0000256" key="6">
    <source>
        <dbReference type="ARBA" id="ARBA00022927"/>
    </source>
</evidence>